<sequence length="89" mass="9854">MSKMADEQRQELQPFGQLPGHQIDARDLAEVGDFSGAVQGRFYRPIEMQVRLRIDADLLSSRGSVHRMGKIRPGSTRPWGTVLTSTAGS</sequence>
<feature type="region of interest" description="Disordered" evidence="1">
    <location>
        <begin position="1"/>
        <end position="20"/>
    </location>
</feature>
<dbReference type="RefSeq" id="WP_164655044.1">
    <property type="nucleotide sequence ID" value="NZ_JAAIJR010000075.1"/>
</dbReference>
<reference evidence="2 3" key="2">
    <citation type="submission" date="2020-02" db="EMBL/GenBank/DDBJ databases">
        <title>Genome sequences of Thiorhodococcus mannitoliphagus and Thiorhodococcus minor, purple sulfur photosynthetic bacteria in the gammaproteobacterial family, Chromatiaceae.</title>
        <authorList>
            <person name="Aviles F.A."/>
            <person name="Meyer T.E."/>
            <person name="Kyndt J.A."/>
        </authorList>
    </citation>
    <scope>NUCLEOTIDE SEQUENCE [LARGE SCALE GENOMIC DNA]</scope>
    <source>
        <strain evidence="2 3">DSM 18266</strain>
    </source>
</reference>
<name>A0A6P1DYZ5_9GAMM</name>
<evidence type="ECO:0000256" key="1">
    <source>
        <dbReference type="SAM" id="MobiDB-lite"/>
    </source>
</evidence>
<organism evidence="2 3">
    <name type="scientific">Thiorhodococcus mannitoliphagus</name>
    <dbReference type="NCBI Taxonomy" id="329406"/>
    <lineage>
        <taxon>Bacteria</taxon>
        <taxon>Pseudomonadati</taxon>
        <taxon>Pseudomonadota</taxon>
        <taxon>Gammaproteobacteria</taxon>
        <taxon>Chromatiales</taxon>
        <taxon>Chromatiaceae</taxon>
        <taxon>Thiorhodococcus</taxon>
    </lineage>
</organism>
<gene>
    <name evidence="2" type="ORF">G3480_16810</name>
</gene>
<reference evidence="3" key="1">
    <citation type="journal article" date="2020" name="Microbiol. Resour. Announc.">
        <title>Draft Genome Sequences of Thiorhodococcus mannitoliphagus and Thiorhodococcus minor, Purple Sulfur Photosynthetic Bacteria in the Gammaproteobacterial Family Chromatiaceae.</title>
        <authorList>
            <person name="Aviles F.A."/>
            <person name="Meyer T.E."/>
            <person name="Kyndt J.A."/>
        </authorList>
    </citation>
    <scope>NUCLEOTIDE SEQUENCE [LARGE SCALE GENOMIC DNA]</scope>
    <source>
        <strain evidence="3">DSM 18266</strain>
    </source>
</reference>
<proteinExistence type="predicted"/>
<feature type="region of interest" description="Disordered" evidence="1">
    <location>
        <begin position="65"/>
        <end position="89"/>
    </location>
</feature>
<protein>
    <submittedName>
        <fullName evidence="2">Uncharacterized protein</fullName>
    </submittedName>
</protein>
<accession>A0A6P1DYZ5</accession>
<dbReference type="Proteomes" id="UP000471640">
    <property type="component" value="Unassembled WGS sequence"/>
</dbReference>
<dbReference type="AlphaFoldDB" id="A0A6P1DYZ5"/>
<comment type="caution">
    <text evidence="2">The sequence shown here is derived from an EMBL/GenBank/DDBJ whole genome shotgun (WGS) entry which is preliminary data.</text>
</comment>
<evidence type="ECO:0000313" key="3">
    <source>
        <dbReference type="Proteomes" id="UP000471640"/>
    </source>
</evidence>
<feature type="compositionally biased region" description="Basic and acidic residues" evidence="1">
    <location>
        <begin position="1"/>
        <end position="10"/>
    </location>
</feature>
<evidence type="ECO:0000313" key="2">
    <source>
        <dbReference type="EMBL" id="NEX21946.1"/>
    </source>
</evidence>
<keyword evidence="3" id="KW-1185">Reference proteome</keyword>
<dbReference type="EMBL" id="JAAIJR010000075">
    <property type="protein sequence ID" value="NEX21946.1"/>
    <property type="molecule type" value="Genomic_DNA"/>
</dbReference>